<evidence type="ECO:0000313" key="2">
    <source>
        <dbReference type="Proteomes" id="UP001296104"/>
    </source>
</evidence>
<organism evidence="1 2">
    <name type="scientific">Lecanosticta acicola</name>
    <dbReference type="NCBI Taxonomy" id="111012"/>
    <lineage>
        <taxon>Eukaryota</taxon>
        <taxon>Fungi</taxon>
        <taxon>Dikarya</taxon>
        <taxon>Ascomycota</taxon>
        <taxon>Pezizomycotina</taxon>
        <taxon>Dothideomycetes</taxon>
        <taxon>Dothideomycetidae</taxon>
        <taxon>Mycosphaerellales</taxon>
        <taxon>Mycosphaerellaceae</taxon>
        <taxon>Lecanosticta</taxon>
    </lineage>
</organism>
<sequence>MPLLAVRSAVDLQCNASLVNGTGLNLQESISNVQSFCQSFASQTIGTGENRTTTYKPLLGNSNMQMSITLTDDCGSSTTYTIDQTGCQSLFYRLLDSCPTQHKKGALGYYGGTIQDACATYTLTTEIEEQILCGSNPYHDSSDIYIEAMNKAIHEYCSSSLTITPNFVRPNGFQTTIPHGQSFANAIMEDGLVVKIVTQFNELGQEGCSASKRFSTKGSECTRRLEGIRDRCGAIGGVLRENGANGCVAWTVWGRKA</sequence>
<accession>A0AAI9ECU4</accession>
<keyword evidence="2" id="KW-1185">Reference proteome</keyword>
<proteinExistence type="predicted"/>
<gene>
    <name evidence="1" type="ORF">LECACI_7A006607</name>
</gene>
<comment type="caution">
    <text evidence="1">The sequence shown here is derived from an EMBL/GenBank/DDBJ whole genome shotgun (WGS) entry which is preliminary data.</text>
</comment>
<dbReference type="Proteomes" id="UP001296104">
    <property type="component" value="Unassembled WGS sequence"/>
</dbReference>
<reference evidence="1" key="1">
    <citation type="submission" date="2023-11" db="EMBL/GenBank/DDBJ databases">
        <authorList>
            <person name="Alioto T."/>
            <person name="Alioto T."/>
            <person name="Gomez Garrido J."/>
        </authorList>
    </citation>
    <scope>NUCLEOTIDE SEQUENCE</scope>
</reference>
<dbReference type="EMBL" id="CAVMBE010000048">
    <property type="protein sequence ID" value="CAK4031449.1"/>
    <property type="molecule type" value="Genomic_DNA"/>
</dbReference>
<evidence type="ECO:0000313" key="1">
    <source>
        <dbReference type="EMBL" id="CAK4031449.1"/>
    </source>
</evidence>
<name>A0AAI9ECU4_9PEZI</name>
<protein>
    <submittedName>
        <fullName evidence="1">Uncharacterized protein</fullName>
    </submittedName>
</protein>
<dbReference type="AlphaFoldDB" id="A0AAI9ECU4"/>